<dbReference type="NCBIfam" id="TIGR01879">
    <property type="entry name" value="hydantase"/>
    <property type="match status" value="1"/>
</dbReference>
<keyword evidence="6" id="KW-0464">Manganese</keyword>
<dbReference type="Gene3D" id="3.40.630.10">
    <property type="entry name" value="Zn peptidases"/>
    <property type="match status" value="1"/>
</dbReference>
<feature type="binding site" evidence="7">
    <location>
        <position position="402"/>
    </location>
    <ligand>
        <name>Zn(2+)</name>
        <dbReference type="ChEBI" id="CHEBI:29105"/>
        <label>2</label>
    </ligand>
</feature>
<organism evidence="9 10">
    <name type="scientific">Bordetella genomosp. 1</name>
    <dbReference type="NCBI Taxonomy" id="1395607"/>
    <lineage>
        <taxon>Bacteria</taxon>
        <taxon>Pseudomonadati</taxon>
        <taxon>Pseudomonadota</taxon>
        <taxon>Betaproteobacteria</taxon>
        <taxon>Burkholderiales</taxon>
        <taxon>Alcaligenaceae</taxon>
        <taxon>Bordetella</taxon>
    </lineage>
</organism>
<comment type="similarity">
    <text evidence="2">Belongs to the peptidase M20 family.</text>
</comment>
<feature type="binding site" evidence="7">
    <location>
        <position position="111"/>
    </location>
    <ligand>
        <name>Zn(2+)</name>
        <dbReference type="ChEBI" id="CHEBI:29105"/>
        <label>1</label>
    </ligand>
</feature>
<evidence type="ECO:0000256" key="3">
    <source>
        <dbReference type="ARBA" id="ARBA00011738"/>
    </source>
</evidence>
<feature type="binding site" evidence="8">
    <location>
        <position position="235"/>
    </location>
    <ligand>
        <name>allantoate</name>
        <dbReference type="ChEBI" id="CHEBI:17536"/>
    </ligand>
</feature>
<name>A0A261SPR0_9BORD</name>
<evidence type="ECO:0000256" key="5">
    <source>
        <dbReference type="ARBA" id="ARBA00022801"/>
    </source>
</evidence>
<evidence type="ECO:0000256" key="2">
    <source>
        <dbReference type="ARBA" id="ARBA00006153"/>
    </source>
</evidence>
<evidence type="ECO:0000313" key="9">
    <source>
        <dbReference type="EMBL" id="OZI39061.1"/>
    </source>
</evidence>
<evidence type="ECO:0000256" key="7">
    <source>
        <dbReference type="PIRSR" id="PIRSR001235-1"/>
    </source>
</evidence>
<dbReference type="PANTHER" id="PTHR32494:SF19">
    <property type="entry name" value="ALLANTOATE DEIMINASE-RELATED"/>
    <property type="match status" value="1"/>
</dbReference>
<reference evidence="9 10" key="1">
    <citation type="submission" date="2017-05" db="EMBL/GenBank/DDBJ databases">
        <title>Complete and WGS of Bordetella genogroups.</title>
        <authorList>
            <person name="Spilker T."/>
            <person name="LiPuma J."/>
        </authorList>
    </citation>
    <scope>NUCLEOTIDE SEQUENCE [LARGE SCALE GENOMIC DNA]</scope>
    <source>
        <strain evidence="9 10">AU17610</strain>
    </source>
</reference>
<dbReference type="SUPFAM" id="SSF53187">
    <property type="entry name" value="Zn-dependent exopeptidases"/>
    <property type="match status" value="1"/>
</dbReference>
<dbReference type="CDD" id="cd03884">
    <property type="entry name" value="M20_bAS"/>
    <property type="match status" value="1"/>
</dbReference>
<evidence type="ECO:0000256" key="8">
    <source>
        <dbReference type="PIRSR" id="PIRSR001235-2"/>
    </source>
</evidence>
<dbReference type="InterPro" id="IPR036264">
    <property type="entry name" value="Bact_exopeptidase_dim_dom"/>
</dbReference>
<evidence type="ECO:0000256" key="6">
    <source>
        <dbReference type="ARBA" id="ARBA00023211"/>
    </source>
</evidence>
<dbReference type="GO" id="GO:0046872">
    <property type="term" value="F:metal ion binding"/>
    <property type="evidence" value="ECO:0007669"/>
    <property type="project" value="UniProtKB-KW"/>
</dbReference>
<comment type="cofactor">
    <cofactor evidence="1">
        <name>Mn(2+)</name>
        <dbReference type="ChEBI" id="CHEBI:29035"/>
    </cofactor>
</comment>
<dbReference type="Proteomes" id="UP000217005">
    <property type="component" value="Unassembled WGS sequence"/>
</dbReference>
<feature type="binding site" evidence="7">
    <location>
        <position position="111"/>
    </location>
    <ligand>
        <name>Zn(2+)</name>
        <dbReference type="ChEBI" id="CHEBI:29105"/>
        <label>2</label>
    </ligand>
</feature>
<feature type="binding site" evidence="8">
    <location>
        <position position="307"/>
    </location>
    <ligand>
        <name>allantoate</name>
        <dbReference type="ChEBI" id="CHEBI:17536"/>
    </ligand>
</feature>
<protein>
    <submittedName>
        <fullName evidence="9">Zn-dependent hydrolase</fullName>
    </submittedName>
</protein>
<keyword evidence="5 9" id="KW-0378">Hydrolase</keyword>
<evidence type="ECO:0000256" key="1">
    <source>
        <dbReference type="ARBA" id="ARBA00001936"/>
    </source>
</evidence>
<dbReference type="EMBL" id="NEVL01000002">
    <property type="protein sequence ID" value="OZI39061.1"/>
    <property type="molecule type" value="Genomic_DNA"/>
</dbReference>
<accession>A0A261SPR0</accession>
<dbReference type="InterPro" id="IPR010158">
    <property type="entry name" value="Amidase_Cbmase"/>
</dbReference>
<evidence type="ECO:0000313" key="10">
    <source>
        <dbReference type="Proteomes" id="UP000217005"/>
    </source>
</evidence>
<dbReference type="PANTHER" id="PTHR32494">
    <property type="entry name" value="ALLANTOATE DEIMINASE-RELATED"/>
    <property type="match status" value="1"/>
</dbReference>
<feature type="binding site" evidence="7">
    <location>
        <position position="210"/>
    </location>
    <ligand>
        <name>Zn(2+)</name>
        <dbReference type="ChEBI" id="CHEBI:29105"/>
        <label>1</label>
    </ligand>
</feature>
<dbReference type="PIRSF" id="PIRSF001235">
    <property type="entry name" value="Amidase_carbamoylase"/>
    <property type="match status" value="1"/>
</dbReference>
<dbReference type="SUPFAM" id="SSF55031">
    <property type="entry name" value="Bacterial exopeptidase dimerisation domain"/>
    <property type="match status" value="1"/>
</dbReference>
<dbReference type="InterPro" id="IPR002933">
    <property type="entry name" value="Peptidase_M20"/>
</dbReference>
<evidence type="ECO:0000256" key="4">
    <source>
        <dbReference type="ARBA" id="ARBA00022723"/>
    </source>
</evidence>
<feature type="binding site" evidence="7">
    <location>
        <position position="100"/>
    </location>
    <ligand>
        <name>Zn(2+)</name>
        <dbReference type="ChEBI" id="CHEBI:29105"/>
        <label>1</label>
    </ligand>
</feature>
<dbReference type="OrthoDB" id="9808195at2"/>
<dbReference type="Pfam" id="PF01546">
    <property type="entry name" value="Peptidase_M20"/>
    <property type="match status" value="1"/>
</dbReference>
<feature type="binding site" evidence="8">
    <location>
        <position position="294"/>
    </location>
    <ligand>
        <name>allantoate</name>
        <dbReference type="ChEBI" id="CHEBI:17536"/>
    </ligand>
</feature>
<proteinExistence type="inferred from homology"/>
<comment type="caution">
    <text evidence="9">The sequence shown here is derived from an EMBL/GenBank/DDBJ whole genome shotgun (WGS) entry which is preliminary data.</text>
</comment>
<dbReference type="RefSeq" id="WP_094825436.1">
    <property type="nucleotide sequence ID" value="NZ_NEVL01000002.1"/>
</dbReference>
<sequence>MTPNAAAAAQPLPSDEAVRPDLGARVMNQADFLARWSDHPEHLTCTYMTPAHQATALQLQAWMREAGFDEVHQDAAGNVVGRYRAAPGVGQPQRVSTGSHFDTVRNGGKYDGRLGILLPIAVVADLHARGQRLPFDFEVVGFAEEEGVRYGSTFLGSSAYIGMFDMAQLELRDADGVSMREAIEAAGHDPAAIAHAGPAAGVPQHYFEVHIEQGPVLCGRGLPLGVVTAIAGSVRRRLRLTGLAGHAGTTPMGMRRDAACAAAEIALYVESRCSQEPGLVGTVGVLEVPGGSINVIPGACLLTLDVRAGSDALRDAALADIDARIAEICARRGVQAESEELLRAAATPCDAAHMALWRTALAKHDIPILELPSGAGHDAMLIGRRVPMSMLFVRCGNGGISHNPLETMTAEDAQLAGIAVAAFLDALGASLARP</sequence>
<feature type="binding site" evidence="7">
    <location>
        <position position="146"/>
    </location>
    <ligand>
        <name>Zn(2+)</name>
        <dbReference type="ChEBI" id="CHEBI:29105"/>
        <label>2</label>
    </ligand>
</feature>
<dbReference type="AlphaFoldDB" id="A0A261SPR0"/>
<dbReference type="Gene3D" id="3.30.70.360">
    <property type="match status" value="1"/>
</dbReference>
<keyword evidence="7" id="KW-0862">Zinc</keyword>
<gene>
    <name evidence="9" type="ORF">CEG14_05895</name>
</gene>
<comment type="cofactor">
    <cofactor evidence="7">
        <name>Zn(2+)</name>
        <dbReference type="ChEBI" id="CHEBI:29105"/>
    </cofactor>
    <text evidence="7">Binds 2 Zn(2+) ions per subunit.</text>
</comment>
<keyword evidence="4 7" id="KW-0479">Metal-binding</keyword>
<dbReference type="GO" id="GO:0016813">
    <property type="term" value="F:hydrolase activity, acting on carbon-nitrogen (but not peptide) bonds, in linear amidines"/>
    <property type="evidence" value="ECO:0007669"/>
    <property type="project" value="InterPro"/>
</dbReference>
<comment type="subunit">
    <text evidence="3">Homodimer.</text>
</comment>